<name>A0AAE0R3U9_9TELE</name>
<keyword evidence="1" id="KW-0430">Lectin</keyword>
<gene>
    <name evidence="5" type="ORF">QTP70_034629</name>
</gene>
<comment type="caution">
    <text evidence="5">The sequence shown here is derived from an EMBL/GenBank/DDBJ whole genome shotgun (WGS) entry which is preliminary data.</text>
</comment>
<dbReference type="InterPro" id="IPR043159">
    <property type="entry name" value="Lectin_gal-bd_sf"/>
</dbReference>
<dbReference type="AlphaFoldDB" id="A0AAE0R3U9"/>
<sequence length="102" mass="11620">MMLLKLTLFTLFVAFQDLHVSGGHRHIKIIRAFYGRIDSITCAAGRPANQICNRHCFLANAHYIVSSRCNGRCYCHVPVKTSVLPDPCYGTYKYLQIAYYCV</sequence>
<proteinExistence type="predicted"/>
<dbReference type="Proteomes" id="UP001274896">
    <property type="component" value="Unassembled WGS sequence"/>
</dbReference>
<evidence type="ECO:0000313" key="5">
    <source>
        <dbReference type="EMBL" id="KAK3540722.1"/>
    </source>
</evidence>
<organism evidence="5 6">
    <name type="scientific">Hemibagrus guttatus</name>
    <dbReference type="NCBI Taxonomy" id="175788"/>
    <lineage>
        <taxon>Eukaryota</taxon>
        <taxon>Metazoa</taxon>
        <taxon>Chordata</taxon>
        <taxon>Craniata</taxon>
        <taxon>Vertebrata</taxon>
        <taxon>Euteleostomi</taxon>
        <taxon>Actinopterygii</taxon>
        <taxon>Neopterygii</taxon>
        <taxon>Teleostei</taxon>
        <taxon>Ostariophysi</taxon>
        <taxon>Siluriformes</taxon>
        <taxon>Bagridae</taxon>
        <taxon>Hemibagrus</taxon>
    </lineage>
</organism>
<dbReference type="EMBL" id="JAUCMX010000007">
    <property type="protein sequence ID" value="KAK3540722.1"/>
    <property type="molecule type" value="Genomic_DNA"/>
</dbReference>
<reference evidence="5" key="1">
    <citation type="submission" date="2023-06" db="EMBL/GenBank/DDBJ databases">
        <title>Male Hemibagrus guttatus genome.</title>
        <authorList>
            <person name="Bian C."/>
        </authorList>
    </citation>
    <scope>NUCLEOTIDE SEQUENCE</scope>
    <source>
        <strain evidence="5">Male_cb2023</strain>
        <tissue evidence="5">Muscle</tissue>
    </source>
</reference>
<keyword evidence="6" id="KW-1185">Reference proteome</keyword>
<keyword evidence="3" id="KW-0732">Signal</keyword>
<evidence type="ECO:0000256" key="3">
    <source>
        <dbReference type="SAM" id="SignalP"/>
    </source>
</evidence>
<dbReference type="Gene3D" id="2.60.120.740">
    <property type="match status" value="1"/>
</dbReference>
<feature type="signal peptide" evidence="3">
    <location>
        <begin position="1"/>
        <end position="23"/>
    </location>
</feature>
<dbReference type="GO" id="GO:0030246">
    <property type="term" value="F:carbohydrate binding"/>
    <property type="evidence" value="ECO:0007669"/>
    <property type="project" value="UniProtKB-KW"/>
</dbReference>
<evidence type="ECO:0000259" key="4">
    <source>
        <dbReference type="PROSITE" id="PS50228"/>
    </source>
</evidence>
<keyword evidence="2" id="KW-0677">Repeat</keyword>
<dbReference type="PROSITE" id="PS50228">
    <property type="entry name" value="SUEL_LECTIN"/>
    <property type="match status" value="1"/>
</dbReference>
<dbReference type="InterPro" id="IPR000922">
    <property type="entry name" value="Lectin_gal-bd_dom"/>
</dbReference>
<dbReference type="PANTHER" id="PTHR46780">
    <property type="entry name" value="PROTEIN EVA-1"/>
    <property type="match status" value="1"/>
</dbReference>
<evidence type="ECO:0000256" key="2">
    <source>
        <dbReference type="ARBA" id="ARBA00022737"/>
    </source>
</evidence>
<feature type="chain" id="PRO_5042111200" description="SUEL-type lectin domain-containing protein" evidence="3">
    <location>
        <begin position="24"/>
        <end position="102"/>
    </location>
</feature>
<dbReference type="Pfam" id="PF02140">
    <property type="entry name" value="SUEL_Lectin"/>
    <property type="match status" value="1"/>
</dbReference>
<protein>
    <recommendedName>
        <fullName evidence="4">SUEL-type lectin domain-containing protein</fullName>
    </recommendedName>
</protein>
<evidence type="ECO:0000256" key="1">
    <source>
        <dbReference type="ARBA" id="ARBA00022734"/>
    </source>
</evidence>
<feature type="domain" description="SUEL-type lectin" evidence="4">
    <location>
        <begin position="27"/>
        <end position="102"/>
    </location>
</feature>
<evidence type="ECO:0000313" key="6">
    <source>
        <dbReference type="Proteomes" id="UP001274896"/>
    </source>
</evidence>
<accession>A0AAE0R3U9</accession>